<keyword evidence="1" id="KW-0805">Transcription regulation</keyword>
<dbReference type="AlphaFoldDB" id="A0A432WIW6"/>
<dbReference type="EMBL" id="PIPO01000002">
    <property type="protein sequence ID" value="RUO33772.1"/>
    <property type="molecule type" value="Genomic_DNA"/>
</dbReference>
<keyword evidence="5" id="KW-1185">Reference proteome</keyword>
<evidence type="ECO:0000313" key="4">
    <source>
        <dbReference type="EMBL" id="RUO33772.1"/>
    </source>
</evidence>
<dbReference type="PANTHER" id="PTHR43436:SF1">
    <property type="entry name" value="TRANSCRIPTIONAL REGULATORY PROTEIN"/>
    <property type="match status" value="1"/>
</dbReference>
<dbReference type="Pfam" id="PF06719">
    <property type="entry name" value="AraC_N"/>
    <property type="match status" value="1"/>
</dbReference>
<dbReference type="PROSITE" id="PS01124">
    <property type="entry name" value="HTH_ARAC_FAMILY_2"/>
    <property type="match status" value="1"/>
</dbReference>
<proteinExistence type="predicted"/>
<dbReference type="Pfam" id="PF12833">
    <property type="entry name" value="HTH_18"/>
    <property type="match status" value="1"/>
</dbReference>
<dbReference type="Gene3D" id="1.10.10.60">
    <property type="entry name" value="Homeodomain-like"/>
    <property type="match status" value="1"/>
</dbReference>
<dbReference type="RefSeq" id="WP_126798340.1">
    <property type="nucleotide sequence ID" value="NZ_PIPO01000002.1"/>
</dbReference>
<evidence type="ECO:0000256" key="1">
    <source>
        <dbReference type="ARBA" id="ARBA00023015"/>
    </source>
</evidence>
<comment type="caution">
    <text evidence="4">The sequence shown here is derived from an EMBL/GenBank/DDBJ whole genome shotgun (WGS) entry which is preliminary data.</text>
</comment>
<dbReference type="GO" id="GO:0003700">
    <property type="term" value="F:DNA-binding transcription factor activity"/>
    <property type="evidence" value="ECO:0007669"/>
    <property type="project" value="InterPro"/>
</dbReference>
<accession>A0A432WIW6</accession>
<dbReference type="InterPro" id="IPR009594">
    <property type="entry name" value="Tscrpt_reg_HTH_AraC_N"/>
</dbReference>
<dbReference type="Proteomes" id="UP000287823">
    <property type="component" value="Unassembled WGS sequence"/>
</dbReference>
<sequence>MTDDRESLRQKMLVPVLKAIDSPGLTSTRIPGVKLYRSDDLTTAAPAIYEPNLCLILQGEKEVWLGDELLEYGELRYLLAPVALPVTCKIITASRDKPYLALSVSLDLDELTDLVIDMPRKSTTAETPTRGIAVGDADLTLITVFHRLIELLESPEDIPVVLPLIKRELLYRVLLSPLGSRLREFARVDSQAYRISKVTEILRAQYKQPLRIKELAEAAHLSESGLFQAFKAVTSMSPLQFQKQLRLNEARRIMLYEGAEASTASYKVGYESPSQFSREYSRLFGAPPRADVTRFRQSL</sequence>
<dbReference type="SMART" id="SM00342">
    <property type="entry name" value="HTH_ARAC"/>
    <property type="match status" value="1"/>
</dbReference>
<organism evidence="4 5">
    <name type="scientific">Aliidiomarina soli</name>
    <dbReference type="NCBI Taxonomy" id="1928574"/>
    <lineage>
        <taxon>Bacteria</taxon>
        <taxon>Pseudomonadati</taxon>
        <taxon>Pseudomonadota</taxon>
        <taxon>Gammaproteobacteria</taxon>
        <taxon>Alteromonadales</taxon>
        <taxon>Idiomarinaceae</taxon>
        <taxon>Aliidiomarina</taxon>
    </lineage>
</organism>
<dbReference type="InterPro" id="IPR018060">
    <property type="entry name" value="HTH_AraC"/>
</dbReference>
<keyword evidence="2" id="KW-0804">Transcription</keyword>
<reference evidence="4 5" key="1">
    <citation type="journal article" date="2011" name="Front. Microbiol.">
        <title>Genomic signatures of strain selection and enhancement in Bacillus atrophaeus var. globigii, a historical biowarfare simulant.</title>
        <authorList>
            <person name="Gibbons H.S."/>
            <person name="Broomall S.M."/>
            <person name="McNew L.A."/>
            <person name="Daligault H."/>
            <person name="Chapman C."/>
            <person name="Bruce D."/>
            <person name="Karavis M."/>
            <person name="Krepps M."/>
            <person name="McGregor P.A."/>
            <person name="Hong C."/>
            <person name="Park K.H."/>
            <person name="Akmal A."/>
            <person name="Feldman A."/>
            <person name="Lin J.S."/>
            <person name="Chang W.E."/>
            <person name="Higgs B.W."/>
            <person name="Demirev P."/>
            <person name="Lindquist J."/>
            <person name="Liem A."/>
            <person name="Fochler E."/>
            <person name="Read T.D."/>
            <person name="Tapia R."/>
            <person name="Johnson S."/>
            <person name="Bishop-Lilly K.A."/>
            <person name="Detter C."/>
            <person name="Han C."/>
            <person name="Sozhamannan S."/>
            <person name="Rosenzweig C.N."/>
            <person name="Skowronski E.W."/>
        </authorList>
    </citation>
    <scope>NUCLEOTIDE SEQUENCE [LARGE SCALE GENOMIC DNA]</scope>
    <source>
        <strain evidence="4 5">Y4G10-17</strain>
    </source>
</reference>
<dbReference type="PANTHER" id="PTHR43436">
    <property type="entry name" value="ARAC-FAMILY TRANSCRIPTIONAL REGULATOR"/>
    <property type="match status" value="1"/>
</dbReference>
<dbReference type="InterPro" id="IPR009057">
    <property type="entry name" value="Homeodomain-like_sf"/>
</dbReference>
<dbReference type="SUPFAM" id="SSF46689">
    <property type="entry name" value="Homeodomain-like"/>
    <property type="match status" value="2"/>
</dbReference>
<dbReference type="GO" id="GO:0043565">
    <property type="term" value="F:sequence-specific DNA binding"/>
    <property type="evidence" value="ECO:0007669"/>
    <property type="project" value="InterPro"/>
</dbReference>
<feature type="domain" description="HTH araC/xylS-type" evidence="3">
    <location>
        <begin position="196"/>
        <end position="294"/>
    </location>
</feature>
<protein>
    <submittedName>
        <fullName evidence="4">AraC family transcriptional regulator CmrA</fullName>
    </submittedName>
</protein>
<gene>
    <name evidence="4" type="ORF">CWE14_04720</name>
</gene>
<evidence type="ECO:0000313" key="5">
    <source>
        <dbReference type="Proteomes" id="UP000287823"/>
    </source>
</evidence>
<evidence type="ECO:0000259" key="3">
    <source>
        <dbReference type="PROSITE" id="PS01124"/>
    </source>
</evidence>
<name>A0A432WIW6_9GAMM</name>
<evidence type="ECO:0000256" key="2">
    <source>
        <dbReference type="ARBA" id="ARBA00023163"/>
    </source>
</evidence>